<dbReference type="Proteomes" id="UP000215005">
    <property type="component" value="Chromosome"/>
</dbReference>
<organism evidence="1 2">
    <name type="scientific">Nocardiopsis gilva YIM 90087</name>
    <dbReference type="NCBI Taxonomy" id="1235441"/>
    <lineage>
        <taxon>Bacteria</taxon>
        <taxon>Bacillati</taxon>
        <taxon>Actinomycetota</taxon>
        <taxon>Actinomycetes</taxon>
        <taxon>Streptosporangiales</taxon>
        <taxon>Nocardiopsidaceae</taxon>
        <taxon>Nocardiopsis</taxon>
    </lineage>
</organism>
<name>A0A223S357_9ACTN</name>
<gene>
    <name evidence="1" type="ORF">CDO52_06920</name>
</gene>
<evidence type="ECO:0000313" key="1">
    <source>
        <dbReference type="EMBL" id="ASU82551.1"/>
    </source>
</evidence>
<proteinExistence type="predicted"/>
<protein>
    <submittedName>
        <fullName evidence="1">Uncharacterized protein</fullName>
    </submittedName>
</protein>
<evidence type="ECO:0000313" key="2">
    <source>
        <dbReference type="Proteomes" id="UP000215005"/>
    </source>
</evidence>
<dbReference type="KEGG" id="ngv:CDO52_06920"/>
<keyword evidence="2" id="KW-1185">Reference proteome</keyword>
<accession>A0A223S357</accession>
<reference evidence="1 2" key="1">
    <citation type="submission" date="2017-08" db="EMBL/GenBank/DDBJ databases">
        <title>The complete genome sequence of Nocardiopsis gilva YIM 90087.</title>
        <authorList>
            <person name="Yin M."/>
            <person name="Tang S."/>
        </authorList>
    </citation>
    <scope>NUCLEOTIDE SEQUENCE [LARGE SCALE GENOMIC DNA]</scope>
    <source>
        <strain evidence="1 2">YIM 90087</strain>
    </source>
</reference>
<sequence length="62" mass="7148">MPRIDLAAIPGWTQAQPFASSSASGSSSEIRSRVLTWIYTQQRHLSLCLRRFCFEFRDFVKP</sequence>
<dbReference type="EMBL" id="CP022753">
    <property type="protein sequence ID" value="ASU82551.1"/>
    <property type="molecule type" value="Genomic_DNA"/>
</dbReference>
<dbReference type="AlphaFoldDB" id="A0A223S357"/>